<evidence type="ECO:0000256" key="1">
    <source>
        <dbReference type="SAM" id="MobiDB-lite"/>
    </source>
</evidence>
<comment type="caution">
    <text evidence="2">The sequence shown here is derived from an EMBL/GenBank/DDBJ whole genome shotgun (WGS) entry which is preliminary data.</text>
</comment>
<evidence type="ECO:0000313" key="2">
    <source>
        <dbReference type="EMBL" id="KAI5438383.1"/>
    </source>
</evidence>
<sequence>MGKEADMSVIDYYTKFKSMFDELDELKPLLECNCEASNKLLHREEDHHVHLFLGGLDNEKFSQIKGTILYSHPISSLRRIFNQIQRKESHYTTDKEKSTKIEMSSTFYLFKTKKSKWKDNSKLKCNHCGKTRHIKVKCFEIVGYLSNYKSRRTQHREKYKKGGNGANFAQEDEKKDNTTGSVPGHAMHGFRVKSQASPHDKMTETNAIIDNGDREEATRYTIDSTELVEDNSAKISHANSEFRRHKRNK</sequence>
<feature type="region of interest" description="Disordered" evidence="1">
    <location>
        <begin position="156"/>
        <end position="186"/>
    </location>
</feature>
<dbReference type="AlphaFoldDB" id="A0A9D5B932"/>
<dbReference type="Proteomes" id="UP001058974">
    <property type="component" value="Chromosome 2"/>
</dbReference>
<accession>A0A9D5B932</accession>
<name>A0A9D5B932_PEA</name>
<dbReference type="EMBL" id="JAMSHJ010000002">
    <property type="protein sequence ID" value="KAI5438383.1"/>
    <property type="molecule type" value="Genomic_DNA"/>
</dbReference>
<gene>
    <name evidence="2" type="ORF">KIW84_024216</name>
</gene>
<dbReference type="PANTHER" id="PTHR34222:SF79">
    <property type="entry name" value="RETROVIRUS-RELATED POL POLYPROTEIN FROM TRANSPOSON TNT 1-94"/>
    <property type="match status" value="1"/>
</dbReference>
<reference evidence="2 3" key="1">
    <citation type="journal article" date="2022" name="Nat. Genet.">
        <title>Improved pea reference genome and pan-genome highlight genomic features and evolutionary characteristics.</title>
        <authorList>
            <person name="Yang T."/>
            <person name="Liu R."/>
            <person name="Luo Y."/>
            <person name="Hu S."/>
            <person name="Wang D."/>
            <person name="Wang C."/>
            <person name="Pandey M.K."/>
            <person name="Ge S."/>
            <person name="Xu Q."/>
            <person name="Li N."/>
            <person name="Li G."/>
            <person name="Huang Y."/>
            <person name="Saxena R.K."/>
            <person name="Ji Y."/>
            <person name="Li M."/>
            <person name="Yan X."/>
            <person name="He Y."/>
            <person name="Liu Y."/>
            <person name="Wang X."/>
            <person name="Xiang C."/>
            <person name="Varshney R.K."/>
            <person name="Ding H."/>
            <person name="Gao S."/>
            <person name="Zong X."/>
        </authorList>
    </citation>
    <scope>NUCLEOTIDE SEQUENCE [LARGE SCALE GENOMIC DNA]</scope>
    <source>
        <strain evidence="2 3">cv. Zhongwan 6</strain>
    </source>
</reference>
<dbReference type="PANTHER" id="PTHR34222">
    <property type="entry name" value="GAG_PRE-INTEGRS DOMAIN-CONTAINING PROTEIN"/>
    <property type="match status" value="1"/>
</dbReference>
<dbReference type="Gramene" id="Psat02G0421600-T1">
    <property type="protein sequence ID" value="KAI5438383.1"/>
    <property type="gene ID" value="KIW84_024216"/>
</dbReference>
<organism evidence="2 3">
    <name type="scientific">Pisum sativum</name>
    <name type="common">Garden pea</name>
    <name type="synonym">Lathyrus oleraceus</name>
    <dbReference type="NCBI Taxonomy" id="3888"/>
    <lineage>
        <taxon>Eukaryota</taxon>
        <taxon>Viridiplantae</taxon>
        <taxon>Streptophyta</taxon>
        <taxon>Embryophyta</taxon>
        <taxon>Tracheophyta</taxon>
        <taxon>Spermatophyta</taxon>
        <taxon>Magnoliopsida</taxon>
        <taxon>eudicotyledons</taxon>
        <taxon>Gunneridae</taxon>
        <taxon>Pentapetalae</taxon>
        <taxon>rosids</taxon>
        <taxon>fabids</taxon>
        <taxon>Fabales</taxon>
        <taxon>Fabaceae</taxon>
        <taxon>Papilionoideae</taxon>
        <taxon>50 kb inversion clade</taxon>
        <taxon>NPAAA clade</taxon>
        <taxon>Hologalegina</taxon>
        <taxon>IRL clade</taxon>
        <taxon>Fabeae</taxon>
        <taxon>Lathyrus</taxon>
    </lineage>
</organism>
<keyword evidence="3" id="KW-1185">Reference proteome</keyword>
<protein>
    <submittedName>
        <fullName evidence="2">Uncharacterized protein</fullName>
    </submittedName>
</protein>
<proteinExistence type="predicted"/>
<evidence type="ECO:0000313" key="3">
    <source>
        <dbReference type="Proteomes" id="UP001058974"/>
    </source>
</evidence>